<protein>
    <submittedName>
        <fullName evidence="1">Uncharacterized protein</fullName>
    </submittedName>
</protein>
<organism evidence="1 2">
    <name type="scientific">Capronia epimyces CBS 606.96</name>
    <dbReference type="NCBI Taxonomy" id="1182542"/>
    <lineage>
        <taxon>Eukaryota</taxon>
        <taxon>Fungi</taxon>
        <taxon>Dikarya</taxon>
        <taxon>Ascomycota</taxon>
        <taxon>Pezizomycotina</taxon>
        <taxon>Eurotiomycetes</taxon>
        <taxon>Chaetothyriomycetidae</taxon>
        <taxon>Chaetothyriales</taxon>
        <taxon>Herpotrichiellaceae</taxon>
        <taxon>Capronia</taxon>
    </lineage>
</organism>
<dbReference type="AlphaFoldDB" id="W9XJ36"/>
<accession>W9XJ36</accession>
<dbReference type="Proteomes" id="UP000019478">
    <property type="component" value="Unassembled WGS sequence"/>
</dbReference>
<gene>
    <name evidence="1" type="ORF">A1O3_10138</name>
</gene>
<keyword evidence="2" id="KW-1185">Reference proteome</keyword>
<evidence type="ECO:0000313" key="1">
    <source>
        <dbReference type="EMBL" id="EXJ76981.1"/>
    </source>
</evidence>
<comment type="caution">
    <text evidence="1">The sequence shown here is derived from an EMBL/GenBank/DDBJ whole genome shotgun (WGS) entry which is preliminary data.</text>
</comment>
<dbReference type="EMBL" id="AMGY01000011">
    <property type="protein sequence ID" value="EXJ76981.1"/>
    <property type="molecule type" value="Genomic_DNA"/>
</dbReference>
<sequence>MSPSLAALDRTGLIDNEKRRFTLGEGFYDVHDNRDDSDYFVHCSHLYIAAIGQYDNVFRALAHEDPLMLVLPVLEIYTTFIWGDLEVQDRCIGFVRQSWKQRQTLLERSWNRLRVLKHEGGRPFECFRKYDRDHNKGRAQQKAACIDLFQRWDCIIKEIDRTEQLARDYLQAYVGWLSLEESRASIKQSKIALEEGKRTKLSKYRHSA</sequence>
<proteinExistence type="predicted"/>
<dbReference type="OrthoDB" id="4137041at2759"/>
<dbReference type="GeneID" id="19174219"/>
<dbReference type="HOGENOM" id="CLU_1320740_0_0_1"/>
<evidence type="ECO:0000313" key="2">
    <source>
        <dbReference type="Proteomes" id="UP000019478"/>
    </source>
</evidence>
<name>W9XJ36_9EURO</name>
<reference evidence="1 2" key="1">
    <citation type="submission" date="2013-03" db="EMBL/GenBank/DDBJ databases">
        <title>The Genome Sequence of Capronia epimyces CBS 606.96.</title>
        <authorList>
            <consortium name="The Broad Institute Genomics Platform"/>
            <person name="Cuomo C."/>
            <person name="de Hoog S."/>
            <person name="Gorbushina A."/>
            <person name="Walker B."/>
            <person name="Young S.K."/>
            <person name="Zeng Q."/>
            <person name="Gargeya S."/>
            <person name="Fitzgerald M."/>
            <person name="Haas B."/>
            <person name="Abouelleil A."/>
            <person name="Allen A.W."/>
            <person name="Alvarado L."/>
            <person name="Arachchi H.M."/>
            <person name="Berlin A.M."/>
            <person name="Chapman S.B."/>
            <person name="Gainer-Dewar J."/>
            <person name="Goldberg J."/>
            <person name="Griggs A."/>
            <person name="Gujja S."/>
            <person name="Hansen M."/>
            <person name="Howarth C."/>
            <person name="Imamovic A."/>
            <person name="Ireland A."/>
            <person name="Larimer J."/>
            <person name="McCowan C."/>
            <person name="Murphy C."/>
            <person name="Pearson M."/>
            <person name="Poon T.W."/>
            <person name="Priest M."/>
            <person name="Roberts A."/>
            <person name="Saif S."/>
            <person name="Shea T."/>
            <person name="Sisk P."/>
            <person name="Sykes S."/>
            <person name="Wortman J."/>
            <person name="Nusbaum C."/>
            <person name="Birren B."/>
        </authorList>
    </citation>
    <scope>NUCLEOTIDE SEQUENCE [LARGE SCALE GENOMIC DNA]</scope>
    <source>
        <strain evidence="1 2">CBS 606.96</strain>
    </source>
</reference>
<dbReference type="RefSeq" id="XP_007738419.1">
    <property type="nucleotide sequence ID" value="XM_007740229.1"/>
</dbReference>